<evidence type="ECO:0000313" key="2">
    <source>
        <dbReference type="EMBL" id="VDM75948.1"/>
    </source>
</evidence>
<sequence>MSGSGEQPRRVFEGRTTVVNEVLPQPQNDLEIIDDANADLVPSPASIFPRNIYRIYDEVNQEPSVVTKTFVDYEDSVEQDQHGNKKERVEPPPAGPAEILFIPVYSSRSTTFEPRMQEPLKNTQQQAISATNRTRSPTIAQTLPSVPSTFVTTLLSAIDNLVEDDSDWENPGERTTAKTIELKKKSYGVLGPRVLPHKKEDNVNEAKQRSGPLRSHIVDSDGRQTLIMNQRQQGNRGKQQRLPLSTSR</sequence>
<feature type="compositionally biased region" description="Basic and acidic residues" evidence="1">
    <location>
        <begin position="197"/>
        <end position="208"/>
    </location>
</feature>
<feature type="compositionally biased region" description="Basic and acidic residues" evidence="1">
    <location>
        <begin position="79"/>
        <end position="90"/>
    </location>
</feature>
<name>A0A3P7LA01_STRVU</name>
<feature type="compositionally biased region" description="Low complexity" evidence="1">
    <location>
        <begin position="229"/>
        <end position="241"/>
    </location>
</feature>
<accession>A0A3P7LA01</accession>
<dbReference type="Proteomes" id="UP000270094">
    <property type="component" value="Unassembled WGS sequence"/>
</dbReference>
<evidence type="ECO:0000256" key="1">
    <source>
        <dbReference type="SAM" id="MobiDB-lite"/>
    </source>
</evidence>
<proteinExistence type="predicted"/>
<keyword evidence="3" id="KW-1185">Reference proteome</keyword>
<dbReference type="AlphaFoldDB" id="A0A3P7LA01"/>
<reference evidence="2 3" key="1">
    <citation type="submission" date="2018-11" db="EMBL/GenBank/DDBJ databases">
        <authorList>
            <consortium name="Pathogen Informatics"/>
        </authorList>
    </citation>
    <scope>NUCLEOTIDE SEQUENCE [LARGE SCALE GENOMIC DNA]</scope>
</reference>
<gene>
    <name evidence="2" type="ORF">SVUK_LOCUS10946</name>
</gene>
<organism evidence="2 3">
    <name type="scientific">Strongylus vulgaris</name>
    <name type="common">Blood worm</name>
    <dbReference type="NCBI Taxonomy" id="40348"/>
    <lineage>
        <taxon>Eukaryota</taxon>
        <taxon>Metazoa</taxon>
        <taxon>Ecdysozoa</taxon>
        <taxon>Nematoda</taxon>
        <taxon>Chromadorea</taxon>
        <taxon>Rhabditida</taxon>
        <taxon>Rhabditina</taxon>
        <taxon>Rhabditomorpha</taxon>
        <taxon>Strongyloidea</taxon>
        <taxon>Strongylidae</taxon>
        <taxon>Strongylus</taxon>
    </lineage>
</organism>
<dbReference type="EMBL" id="UYYB01096085">
    <property type="protein sequence ID" value="VDM75948.1"/>
    <property type="molecule type" value="Genomic_DNA"/>
</dbReference>
<feature type="region of interest" description="Disordered" evidence="1">
    <location>
        <begin position="76"/>
        <end position="96"/>
    </location>
</feature>
<evidence type="ECO:0000313" key="3">
    <source>
        <dbReference type="Proteomes" id="UP000270094"/>
    </source>
</evidence>
<protein>
    <submittedName>
        <fullName evidence="2">Uncharacterized protein</fullName>
    </submittedName>
</protein>
<feature type="region of interest" description="Disordered" evidence="1">
    <location>
        <begin position="195"/>
        <end position="248"/>
    </location>
</feature>